<sequence length="347" mass="38913">MSVKRKKSGLVISWRKSFSILAPWKKKGDGDAVTGSDVILTKMKLFNNFNERPLKADDCMSTISTVSDSDQQILNNIKVSEVNSDLDDKSSQYHTKSSSDYLSAIFSNSQLPRLYKFESEDSGVELNSGANSPLTPTSSEKSFVVHSREPSCDSCKTNSSGLSYLQHICHLIENIGKLQETNLKLQEQICTLQSDHRTTQSKEDFFQEHCSCGAAILAYHEIQKKSSRSEILSPTGTLSDLSTIPEVTRQPLTSTRTWKRSLNRRSYNEGGTHFLHDQLSENYTWGRVKDIVRKAKVGNQNRLGLTSSSLKMSCPQLYPDLNLAEPAVRNRNSMIALGHQTKLDLPW</sequence>
<dbReference type="InterPro" id="IPR027958">
    <property type="entry name" value="DUF4657"/>
</dbReference>
<evidence type="ECO:0000313" key="3">
    <source>
        <dbReference type="Proteomes" id="UP000265200"/>
    </source>
</evidence>
<accession>A0A3P9HQ88</accession>
<dbReference type="Ensembl" id="ENSORLT00015016394.1">
    <property type="protein sequence ID" value="ENSORLP00015009931.1"/>
    <property type="gene ID" value="ENSORLG00015010762.1"/>
</dbReference>
<reference key="1">
    <citation type="journal article" date="2007" name="Nature">
        <title>The medaka draft genome and insights into vertebrate genome evolution.</title>
        <authorList>
            <person name="Kasahara M."/>
            <person name="Naruse K."/>
            <person name="Sasaki S."/>
            <person name="Nakatani Y."/>
            <person name="Qu W."/>
            <person name="Ahsan B."/>
            <person name="Yamada T."/>
            <person name="Nagayasu Y."/>
            <person name="Doi K."/>
            <person name="Kasai Y."/>
            <person name="Jindo T."/>
            <person name="Kobayashi D."/>
            <person name="Shimada A."/>
            <person name="Toyoda A."/>
            <person name="Kuroki Y."/>
            <person name="Fujiyama A."/>
            <person name="Sasaki T."/>
            <person name="Shimizu A."/>
            <person name="Asakawa S."/>
            <person name="Shimizu N."/>
            <person name="Hashimoto S."/>
            <person name="Yang J."/>
            <person name="Lee Y."/>
            <person name="Matsushima K."/>
            <person name="Sugano S."/>
            <person name="Sakaizumi M."/>
            <person name="Narita T."/>
            <person name="Ohishi K."/>
            <person name="Haga S."/>
            <person name="Ohta F."/>
            <person name="Nomoto H."/>
            <person name="Nogata K."/>
            <person name="Morishita T."/>
            <person name="Endo T."/>
            <person name="Shin-I T."/>
            <person name="Takeda H."/>
            <person name="Morishita S."/>
            <person name="Kohara Y."/>
        </authorList>
    </citation>
    <scope>NUCLEOTIDE SEQUENCE [LARGE SCALE GENOMIC DNA]</scope>
    <source>
        <strain>Hd-rR</strain>
    </source>
</reference>
<evidence type="ECO:0000259" key="1">
    <source>
        <dbReference type="Pfam" id="PF15552"/>
    </source>
</evidence>
<organism evidence="2 3">
    <name type="scientific">Oryzias latipes</name>
    <name type="common">Japanese rice fish</name>
    <name type="synonym">Japanese killifish</name>
    <dbReference type="NCBI Taxonomy" id="8090"/>
    <lineage>
        <taxon>Eukaryota</taxon>
        <taxon>Metazoa</taxon>
        <taxon>Chordata</taxon>
        <taxon>Craniata</taxon>
        <taxon>Vertebrata</taxon>
        <taxon>Euteleostomi</taxon>
        <taxon>Actinopterygii</taxon>
        <taxon>Neopterygii</taxon>
        <taxon>Teleostei</taxon>
        <taxon>Neoteleostei</taxon>
        <taxon>Acanthomorphata</taxon>
        <taxon>Ovalentaria</taxon>
        <taxon>Atherinomorphae</taxon>
        <taxon>Beloniformes</taxon>
        <taxon>Adrianichthyidae</taxon>
        <taxon>Oryziinae</taxon>
        <taxon>Oryzias</taxon>
    </lineage>
</organism>
<evidence type="ECO:0000313" key="2">
    <source>
        <dbReference type="Ensembl" id="ENSORLP00015009931.1"/>
    </source>
</evidence>
<reference evidence="2 3" key="2">
    <citation type="submission" date="2017-04" db="EMBL/GenBank/DDBJ databases">
        <title>CpG methylation of centromeres and impact of large insertions on vertebrate speciation.</title>
        <authorList>
            <person name="Ichikawa K."/>
            <person name="Yoshimura J."/>
            <person name="Morishita S."/>
        </authorList>
    </citation>
    <scope>NUCLEOTIDE SEQUENCE</scope>
    <source>
        <strain evidence="2 3">HSOK</strain>
    </source>
</reference>
<dbReference type="Proteomes" id="UP000265200">
    <property type="component" value="Chromosome 15"/>
</dbReference>
<dbReference type="AlphaFoldDB" id="A0A3P9HQ88"/>
<reference evidence="2" key="3">
    <citation type="submission" date="2025-08" db="UniProtKB">
        <authorList>
            <consortium name="Ensembl"/>
        </authorList>
    </citation>
    <scope>IDENTIFICATION</scope>
    <source>
        <strain evidence="2">HSOK</strain>
    </source>
</reference>
<name>A0A3P9HQ88_ORYLA</name>
<protein>
    <submittedName>
        <fullName evidence="2">Si:ch211-250c4.4</fullName>
    </submittedName>
</protein>
<reference evidence="2" key="4">
    <citation type="submission" date="2025-09" db="UniProtKB">
        <authorList>
            <consortium name="Ensembl"/>
        </authorList>
    </citation>
    <scope>IDENTIFICATION</scope>
    <source>
        <strain evidence="2">HSOK</strain>
    </source>
</reference>
<proteinExistence type="predicted"/>
<feature type="domain" description="DUF4657" evidence="1">
    <location>
        <begin position="107"/>
        <end position="197"/>
    </location>
</feature>
<dbReference type="Pfam" id="PF15552">
    <property type="entry name" value="DUF4657"/>
    <property type="match status" value="1"/>
</dbReference>